<protein>
    <submittedName>
        <fullName evidence="1">Uncharacterized protein</fullName>
    </submittedName>
</protein>
<reference evidence="1" key="1">
    <citation type="submission" date="2020-01" db="EMBL/GenBank/DDBJ databases">
        <authorList>
            <person name="Mishra B."/>
        </authorList>
    </citation>
    <scope>NUCLEOTIDE SEQUENCE [LARGE SCALE GENOMIC DNA]</scope>
</reference>
<comment type="caution">
    <text evidence="1">The sequence shown here is derived from an EMBL/GenBank/DDBJ whole genome shotgun (WGS) entry which is preliminary data.</text>
</comment>
<dbReference type="EMBL" id="CACVBM020001107">
    <property type="protein sequence ID" value="CAA7031534.1"/>
    <property type="molecule type" value="Genomic_DNA"/>
</dbReference>
<evidence type="ECO:0000313" key="1">
    <source>
        <dbReference type="EMBL" id="CAA7031534.1"/>
    </source>
</evidence>
<keyword evidence="2" id="KW-1185">Reference proteome</keyword>
<dbReference type="AlphaFoldDB" id="A0A6D2J2E6"/>
<gene>
    <name evidence="1" type="ORF">MERR_LOCUS18769</name>
</gene>
<accession>A0A6D2J2E6</accession>
<sequence length="117" mass="12750">MTGLSSGDVRFNSETSLILSAGATEDPTNFITHVNLFASTSVSFNASVFFSFKTARTVLLRHEPESLLVQEPSPMDNKNFLGLLSAAKSTRFGEIGSVGEFRWRVCGNLVKRCIANC</sequence>
<evidence type="ECO:0000313" key="2">
    <source>
        <dbReference type="Proteomes" id="UP000467841"/>
    </source>
</evidence>
<dbReference type="Proteomes" id="UP000467841">
    <property type="component" value="Unassembled WGS sequence"/>
</dbReference>
<organism evidence="1 2">
    <name type="scientific">Microthlaspi erraticum</name>
    <dbReference type="NCBI Taxonomy" id="1685480"/>
    <lineage>
        <taxon>Eukaryota</taxon>
        <taxon>Viridiplantae</taxon>
        <taxon>Streptophyta</taxon>
        <taxon>Embryophyta</taxon>
        <taxon>Tracheophyta</taxon>
        <taxon>Spermatophyta</taxon>
        <taxon>Magnoliopsida</taxon>
        <taxon>eudicotyledons</taxon>
        <taxon>Gunneridae</taxon>
        <taxon>Pentapetalae</taxon>
        <taxon>rosids</taxon>
        <taxon>malvids</taxon>
        <taxon>Brassicales</taxon>
        <taxon>Brassicaceae</taxon>
        <taxon>Coluteocarpeae</taxon>
        <taxon>Microthlaspi</taxon>
    </lineage>
</organism>
<proteinExistence type="predicted"/>
<name>A0A6D2J2E6_9BRAS</name>